<dbReference type="Pfam" id="PF13439">
    <property type="entry name" value="Glyco_transf_4"/>
    <property type="match status" value="1"/>
</dbReference>
<sequence length="373" mass="43109">MRKALVHDWYYVSGGAEKVVHSLNTIWEDFDHFALVDYLNDADRAFILNGKSVSTSFIQKLPTAKSNHRKFLQFFPNAIEQFDLSEYDLVLSSSASVAKGVLTHQNQLHICYCHSPMRYAWDLYHQYLREAKLNKGLKSMYAKYVLHKMRLWDLATVNRVDLFVANSKYIARRIKKIYNRDSVVIYPPVNVHAFPLETDKDDYYFTASRMVPYKKIELIVRAFNNMPNKKLIVSGDGPEYSAIKKIAKSNIELVGFVNKEKLTDYMRKAKAFVFAAEEDFGIIPVEAQACGTPVIAYGRGGATETIIKNKTGVFFNKQNEIAIIDAVSKFEELQFDPKEIRTHALKFSKERFEKEMETFVNNAYLEFYKNNTI</sequence>
<dbReference type="Proteomes" id="UP001596162">
    <property type="component" value="Unassembled WGS sequence"/>
</dbReference>
<dbReference type="RefSeq" id="WP_248396832.1">
    <property type="nucleotide sequence ID" value="NZ_JBHSLA010000001.1"/>
</dbReference>
<evidence type="ECO:0000259" key="1">
    <source>
        <dbReference type="Pfam" id="PF00534"/>
    </source>
</evidence>
<dbReference type="InterPro" id="IPR028098">
    <property type="entry name" value="Glyco_trans_4-like_N"/>
</dbReference>
<dbReference type="InterPro" id="IPR001296">
    <property type="entry name" value="Glyco_trans_1"/>
</dbReference>
<feature type="domain" description="Glycosyltransferase subfamily 4-like N-terminal" evidence="2">
    <location>
        <begin position="14"/>
        <end position="191"/>
    </location>
</feature>
<evidence type="ECO:0000259" key="2">
    <source>
        <dbReference type="Pfam" id="PF13439"/>
    </source>
</evidence>
<evidence type="ECO:0000313" key="4">
    <source>
        <dbReference type="Proteomes" id="UP001596162"/>
    </source>
</evidence>
<proteinExistence type="predicted"/>
<dbReference type="PANTHER" id="PTHR45947:SF3">
    <property type="entry name" value="SULFOQUINOVOSYL TRANSFERASE SQD2"/>
    <property type="match status" value="1"/>
</dbReference>
<accession>A0ABW0C2H1</accession>
<dbReference type="EMBL" id="JBHSLA010000001">
    <property type="protein sequence ID" value="MFC5194188.1"/>
    <property type="molecule type" value="Genomic_DNA"/>
</dbReference>
<organism evidence="3 4">
    <name type="scientific">Bizionia hallyeonensis</name>
    <dbReference type="NCBI Taxonomy" id="1123757"/>
    <lineage>
        <taxon>Bacteria</taxon>
        <taxon>Pseudomonadati</taxon>
        <taxon>Bacteroidota</taxon>
        <taxon>Flavobacteriia</taxon>
        <taxon>Flavobacteriales</taxon>
        <taxon>Flavobacteriaceae</taxon>
        <taxon>Bizionia</taxon>
    </lineage>
</organism>
<dbReference type="Gene3D" id="3.40.50.2000">
    <property type="entry name" value="Glycogen Phosphorylase B"/>
    <property type="match status" value="2"/>
</dbReference>
<dbReference type="InterPro" id="IPR050194">
    <property type="entry name" value="Glycosyltransferase_grp1"/>
</dbReference>
<dbReference type="Pfam" id="PF00534">
    <property type="entry name" value="Glycos_transf_1"/>
    <property type="match status" value="1"/>
</dbReference>
<dbReference type="PANTHER" id="PTHR45947">
    <property type="entry name" value="SULFOQUINOVOSYL TRANSFERASE SQD2"/>
    <property type="match status" value="1"/>
</dbReference>
<reference evidence="4" key="1">
    <citation type="journal article" date="2019" name="Int. J. Syst. Evol. Microbiol.">
        <title>The Global Catalogue of Microorganisms (GCM) 10K type strain sequencing project: providing services to taxonomists for standard genome sequencing and annotation.</title>
        <authorList>
            <consortium name="The Broad Institute Genomics Platform"/>
            <consortium name="The Broad Institute Genome Sequencing Center for Infectious Disease"/>
            <person name="Wu L."/>
            <person name="Ma J."/>
        </authorList>
    </citation>
    <scope>NUCLEOTIDE SEQUENCE [LARGE SCALE GENOMIC DNA]</scope>
    <source>
        <strain evidence="4">JCM 17978</strain>
    </source>
</reference>
<gene>
    <name evidence="3" type="ORF">ACFPH8_02485</name>
</gene>
<feature type="domain" description="Glycosyl transferase family 1" evidence="1">
    <location>
        <begin position="197"/>
        <end position="341"/>
    </location>
</feature>
<dbReference type="SUPFAM" id="SSF53756">
    <property type="entry name" value="UDP-Glycosyltransferase/glycogen phosphorylase"/>
    <property type="match status" value="1"/>
</dbReference>
<protein>
    <submittedName>
        <fullName evidence="3">Glycosyltransferase family 4 protein</fullName>
    </submittedName>
</protein>
<keyword evidence="4" id="KW-1185">Reference proteome</keyword>
<comment type="caution">
    <text evidence="3">The sequence shown here is derived from an EMBL/GenBank/DDBJ whole genome shotgun (WGS) entry which is preliminary data.</text>
</comment>
<dbReference type="CDD" id="cd03804">
    <property type="entry name" value="GT4_WbaZ-like"/>
    <property type="match status" value="1"/>
</dbReference>
<name>A0ABW0C2H1_9FLAO</name>
<evidence type="ECO:0000313" key="3">
    <source>
        <dbReference type="EMBL" id="MFC5194188.1"/>
    </source>
</evidence>